<dbReference type="Proteomes" id="UP000007305">
    <property type="component" value="Chromosome 3"/>
</dbReference>
<name>A0A804N588_MAIZE</name>
<evidence type="ECO:0000256" key="1">
    <source>
        <dbReference type="SAM" id="MobiDB-lite"/>
    </source>
</evidence>
<protein>
    <submittedName>
        <fullName evidence="2">Uncharacterized protein</fullName>
    </submittedName>
</protein>
<dbReference type="Gramene" id="Zm00001eb136000_T001">
    <property type="protein sequence ID" value="Zm00001eb136000_P001"/>
    <property type="gene ID" value="Zm00001eb136000"/>
</dbReference>
<organism evidence="2 3">
    <name type="scientific">Zea mays</name>
    <name type="common">Maize</name>
    <dbReference type="NCBI Taxonomy" id="4577"/>
    <lineage>
        <taxon>Eukaryota</taxon>
        <taxon>Viridiplantae</taxon>
        <taxon>Streptophyta</taxon>
        <taxon>Embryophyta</taxon>
        <taxon>Tracheophyta</taxon>
        <taxon>Spermatophyta</taxon>
        <taxon>Magnoliopsida</taxon>
        <taxon>Liliopsida</taxon>
        <taxon>Poales</taxon>
        <taxon>Poaceae</taxon>
        <taxon>PACMAD clade</taxon>
        <taxon>Panicoideae</taxon>
        <taxon>Andropogonodae</taxon>
        <taxon>Andropogoneae</taxon>
        <taxon>Tripsacinae</taxon>
        <taxon>Zea</taxon>
    </lineage>
</organism>
<proteinExistence type="predicted"/>
<accession>A0A804N588</accession>
<feature type="region of interest" description="Disordered" evidence="1">
    <location>
        <begin position="129"/>
        <end position="189"/>
    </location>
</feature>
<reference evidence="3" key="1">
    <citation type="submission" date="2015-12" db="EMBL/GenBank/DDBJ databases">
        <title>Update maize B73 reference genome by single molecule sequencing technologies.</title>
        <authorList>
            <consortium name="Maize Genome Sequencing Project"/>
            <person name="Ware D."/>
        </authorList>
    </citation>
    <scope>NUCLEOTIDE SEQUENCE [LARGE SCALE GENOMIC DNA]</scope>
    <source>
        <strain evidence="3">cv. B73</strain>
    </source>
</reference>
<dbReference type="AlphaFoldDB" id="A0A804N588"/>
<keyword evidence="3" id="KW-1185">Reference proteome</keyword>
<dbReference type="InParanoid" id="A0A804N588"/>
<sequence length="234" mass="23583">MEALGSSAGWSRETTVGLARVGVATARGVLWLRAAARRAVPSAAQALVGSVASGKKPLWQEIMDGCRPATVTVSDHSAATNCSSPTSVRASPTAPASNDFVYASKKLAGCCRRYFHGPSRCADAETATCAPRSGRAARPRSGRASGLGQRAPQARLLPGGGRVRPRRRGRDPAAGSGAGHGGAGTTRPRVVQQRLGAVELPGTRIASAAAASVLSNSSGLAAGGAYDVVAVVCG</sequence>
<reference evidence="2" key="2">
    <citation type="submission" date="2019-07" db="EMBL/GenBank/DDBJ databases">
        <authorList>
            <person name="Seetharam A."/>
            <person name="Woodhouse M."/>
            <person name="Cannon E."/>
        </authorList>
    </citation>
    <scope>NUCLEOTIDE SEQUENCE [LARGE SCALE GENOMIC DNA]</scope>
    <source>
        <strain evidence="2">cv. B73</strain>
    </source>
</reference>
<reference evidence="2" key="3">
    <citation type="submission" date="2021-05" db="UniProtKB">
        <authorList>
            <consortium name="EnsemblPlants"/>
        </authorList>
    </citation>
    <scope>IDENTIFICATION</scope>
    <source>
        <strain evidence="2">cv. B73</strain>
    </source>
</reference>
<evidence type="ECO:0000313" key="2">
    <source>
        <dbReference type="EnsemblPlants" id="Zm00001eb136000_P001"/>
    </source>
</evidence>
<evidence type="ECO:0000313" key="3">
    <source>
        <dbReference type="Proteomes" id="UP000007305"/>
    </source>
</evidence>
<dbReference type="EnsemblPlants" id="Zm00001eb136000_T001">
    <property type="protein sequence ID" value="Zm00001eb136000_P001"/>
    <property type="gene ID" value="Zm00001eb136000"/>
</dbReference>